<dbReference type="Pfam" id="PF00931">
    <property type="entry name" value="NB-ARC"/>
    <property type="match status" value="1"/>
</dbReference>
<dbReference type="PRINTS" id="PR00364">
    <property type="entry name" value="DISEASERSIST"/>
</dbReference>
<dbReference type="SUPFAM" id="SSF52540">
    <property type="entry name" value="P-loop containing nucleoside triphosphate hydrolases"/>
    <property type="match status" value="1"/>
</dbReference>
<protein>
    <submittedName>
        <fullName evidence="3">NB-ARC domain-containing protein</fullName>
    </submittedName>
</protein>
<proteinExistence type="predicted"/>
<dbReference type="InterPro" id="IPR058651">
    <property type="entry name" value="HTH_VMAP-M9"/>
</dbReference>
<evidence type="ECO:0000313" key="3">
    <source>
        <dbReference type="EMBL" id="MFB2880089.1"/>
    </source>
</evidence>
<dbReference type="EMBL" id="JBHFNQ010000194">
    <property type="protein sequence ID" value="MFB2880089.1"/>
    <property type="molecule type" value="Genomic_DNA"/>
</dbReference>
<name>A0ABV4XBC5_9CYAN</name>
<gene>
    <name evidence="3" type="ORF">ACE1CC_24830</name>
</gene>
<reference evidence="3 4" key="1">
    <citation type="submission" date="2024-09" db="EMBL/GenBank/DDBJ databases">
        <title>Floridaenema gen nov. (Aerosakkonemataceae, Aerosakkonematales ord. nov., Cyanobacteria) from benthic tropical and subtropical fresh waters, with the description of four new species.</title>
        <authorList>
            <person name="Moretto J.A."/>
            <person name="Berthold D.E."/>
            <person name="Lefler F.W."/>
            <person name="Huang I.-S."/>
            <person name="Laughinghouse H. IV."/>
        </authorList>
    </citation>
    <scope>NUCLEOTIDE SEQUENCE [LARGE SCALE GENOMIC DNA]</scope>
    <source>
        <strain evidence="3 4">BLCC-F46</strain>
    </source>
</reference>
<dbReference type="Proteomes" id="UP001576774">
    <property type="component" value="Unassembled WGS sequence"/>
</dbReference>
<evidence type="ECO:0000313" key="4">
    <source>
        <dbReference type="Proteomes" id="UP001576774"/>
    </source>
</evidence>
<dbReference type="InterPro" id="IPR002182">
    <property type="entry name" value="NB-ARC"/>
</dbReference>
<comment type="caution">
    <text evidence="3">The sequence shown here is derived from an EMBL/GenBank/DDBJ whole genome shotgun (WGS) entry which is preliminary data.</text>
</comment>
<dbReference type="Pfam" id="PF26355">
    <property type="entry name" value="HTH_VMAP-M9"/>
    <property type="match status" value="1"/>
</dbReference>
<keyword evidence="4" id="KW-1185">Reference proteome</keyword>
<organism evidence="3 4">
    <name type="scientific">Floridaenema aerugineum BLCC-F46</name>
    <dbReference type="NCBI Taxonomy" id="3153654"/>
    <lineage>
        <taxon>Bacteria</taxon>
        <taxon>Bacillati</taxon>
        <taxon>Cyanobacteriota</taxon>
        <taxon>Cyanophyceae</taxon>
        <taxon>Oscillatoriophycideae</taxon>
        <taxon>Aerosakkonematales</taxon>
        <taxon>Aerosakkonemataceae</taxon>
        <taxon>Floridanema</taxon>
        <taxon>Floridanema aerugineum</taxon>
    </lineage>
</organism>
<feature type="domain" description="NB-ARC" evidence="1">
    <location>
        <begin position="127"/>
        <end position="226"/>
    </location>
</feature>
<accession>A0ABV4XBC5</accession>
<dbReference type="InterPro" id="IPR027417">
    <property type="entry name" value="P-loop_NTPase"/>
</dbReference>
<dbReference type="Gene3D" id="3.40.50.300">
    <property type="entry name" value="P-loop containing nucleotide triphosphate hydrolases"/>
    <property type="match status" value="1"/>
</dbReference>
<evidence type="ECO:0000259" key="2">
    <source>
        <dbReference type="Pfam" id="PF26355"/>
    </source>
</evidence>
<evidence type="ECO:0000259" key="1">
    <source>
        <dbReference type="Pfam" id="PF00931"/>
    </source>
</evidence>
<dbReference type="RefSeq" id="WP_413273115.1">
    <property type="nucleotide sequence ID" value="NZ_JBHFNQ010000194.1"/>
</dbReference>
<feature type="domain" description="vWA-MoxR associated protein N-terminal HTH" evidence="2">
    <location>
        <begin position="1"/>
        <end position="80"/>
    </location>
</feature>
<sequence length="557" mass="64571">MDVEEALAIVGAALKPDSLHKLHEILFRQAWEGKSYEEIANCFSYDVGHVKNVGSQLWKKLSCALGKRVTKANFRCVLYRYGEMQYLQQQLTVQQESDKTLIKPNFCPNQDWEELIDVSYFYGRTTELATLEQWITKENCRLITLLGMGGIGKTALSVKLAQQLQGEFEYIIWHSLRYALPVEEKLRKIWQFLFNNQYIARDVNEEITDLISFFQEHRCLLILDHIESIFQGGELVGKYGQGYEAYGELFNRMGEALSKSCLVLTSREKPREVSLLEGKILPVRCLQLSGLQLGEISHLFKAKGTFSALASDWEIMEKYYAGNPLILKMLATQIEELFDGNVSDFIFLLERGKVTFENIYELLEGQVNRCSDWEREVLYWLAVNRRSVTLLELQEDIFSWETQQKLPVILMSLERRSLIFKTPFGFTLIPFIRDYIVNLIVKVITQEIKDNQKKLIYLIRLFQPQASAEIKAEQISLILEPIVANLLREFHSFKQLKLHLENLRSEMRSHISKLLGYGVINIIYLKKVAVLSNSKIQLVANTPYRKPIADDISYYSH</sequence>